<name>A0A6J5H0F3_9BURK</name>
<dbReference type="AlphaFoldDB" id="A0A6J5H0F3"/>
<organism evidence="1 2">
    <name type="scientific">Paraburkholderia fynbosensis</name>
    <dbReference type="NCBI Taxonomy" id="1200993"/>
    <lineage>
        <taxon>Bacteria</taxon>
        <taxon>Pseudomonadati</taxon>
        <taxon>Pseudomonadota</taxon>
        <taxon>Betaproteobacteria</taxon>
        <taxon>Burkholderiales</taxon>
        <taxon>Burkholderiaceae</taxon>
        <taxon>Paraburkholderia</taxon>
    </lineage>
</organism>
<keyword evidence="2" id="KW-1185">Reference proteome</keyword>
<dbReference type="EMBL" id="CADIKI010000034">
    <property type="protein sequence ID" value="CAB3810339.1"/>
    <property type="molecule type" value="Genomic_DNA"/>
</dbReference>
<protein>
    <submittedName>
        <fullName evidence="1">Uncharacterized protein</fullName>
    </submittedName>
</protein>
<accession>A0A6J5H0F3</accession>
<evidence type="ECO:0000313" key="2">
    <source>
        <dbReference type="Proteomes" id="UP000494252"/>
    </source>
</evidence>
<dbReference type="Proteomes" id="UP000494252">
    <property type="component" value="Unassembled WGS sequence"/>
</dbReference>
<gene>
    <name evidence="1" type="ORF">LMG27177_07152</name>
</gene>
<evidence type="ECO:0000313" key="1">
    <source>
        <dbReference type="EMBL" id="CAB3810339.1"/>
    </source>
</evidence>
<sequence>MKPARLPVQLIGAMPAAALLPQRNAVGSAHNIGSAVTTPETASVSPIIDSGELSPLAAHRLKPLAATSDDMPAALARAVRVTTHRDHEISVTEYGIIVSRPINSGLSMSVA</sequence>
<proteinExistence type="predicted"/>
<reference evidence="1 2" key="1">
    <citation type="submission" date="2020-04" db="EMBL/GenBank/DDBJ databases">
        <authorList>
            <person name="De Canck E."/>
        </authorList>
    </citation>
    <scope>NUCLEOTIDE SEQUENCE [LARGE SCALE GENOMIC DNA]</scope>
    <source>
        <strain evidence="1 2">LMG 27177</strain>
    </source>
</reference>